<reference evidence="3" key="1">
    <citation type="journal article" date="2015" name="Nat. Genet.">
        <title>The genome and transcriptome of the zoonotic hookworm Ancylostoma ceylanicum identify infection-specific gene families.</title>
        <authorList>
            <person name="Schwarz E.M."/>
            <person name="Hu Y."/>
            <person name="Antoshechkin I."/>
            <person name="Miller M.M."/>
            <person name="Sternberg P.W."/>
            <person name="Aroian R.V."/>
        </authorList>
    </citation>
    <scope>NUCLEOTIDE SEQUENCE</scope>
    <source>
        <strain evidence="3">HY135</strain>
    </source>
</reference>
<feature type="compositionally biased region" description="Basic and acidic residues" evidence="1">
    <location>
        <begin position="81"/>
        <end position="96"/>
    </location>
</feature>
<organism evidence="2 3">
    <name type="scientific">Ancylostoma ceylanicum</name>
    <dbReference type="NCBI Taxonomy" id="53326"/>
    <lineage>
        <taxon>Eukaryota</taxon>
        <taxon>Metazoa</taxon>
        <taxon>Ecdysozoa</taxon>
        <taxon>Nematoda</taxon>
        <taxon>Chromadorea</taxon>
        <taxon>Rhabditida</taxon>
        <taxon>Rhabditina</taxon>
        <taxon>Rhabditomorpha</taxon>
        <taxon>Strongyloidea</taxon>
        <taxon>Ancylostomatidae</taxon>
        <taxon>Ancylostomatinae</taxon>
        <taxon>Ancylostoma</taxon>
    </lineage>
</organism>
<dbReference type="AlphaFoldDB" id="A0A016SMF6"/>
<comment type="caution">
    <text evidence="2">The sequence shown here is derived from an EMBL/GenBank/DDBJ whole genome shotgun (WGS) entry which is preliminary data.</text>
</comment>
<evidence type="ECO:0000313" key="3">
    <source>
        <dbReference type="Proteomes" id="UP000024635"/>
    </source>
</evidence>
<gene>
    <name evidence="2" type="primary">Acey_s0205.g1939</name>
    <name evidence="2" type="ORF">Y032_0205g1939</name>
</gene>
<name>A0A016SMF6_9BILA</name>
<proteinExistence type="predicted"/>
<accession>A0A016SMF6</accession>
<feature type="region of interest" description="Disordered" evidence="1">
    <location>
        <begin position="81"/>
        <end position="112"/>
    </location>
</feature>
<protein>
    <submittedName>
        <fullName evidence="2">Uncharacterized protein</fullName>
    </submittedName>
</protein>
<evidence type="ECO:0000256" key="1">
    <source>
        <dbReference type="SAM" id="MobiDB-lite"/>
    </source>
</evidence>
<sequence length="112" mass="13008">MRRHIYNLQTAENLTRVFTVKGAVTRELGGQFLNDQKARHLHSRSTLSFLGFRDFYSYAPSEAQLQSGHYLWDNLIETPKEEGTGEKCSEMPKNDESSSESNHMLQKWITRE</sequence>
<dbReference type="EMBL" id="JARK01001541">
    <property type="protein sequence ID" value="EYB91517.1"/>
    <property type="molecule type" value="Genomic_DNA"/>
</dbReference>
<keyword evidence="3" id="KW-1185">Reference proteome</keyword>
<dbReference type="Proteomes" id="UP000024635">
    <property type="component" value="Unassembled WGS sequence"/>
</dbReference>
<evidence type="ECO:0000313" key="2">
    <source>
        <dbReference type="EMBL" id="EYB91517.1"/>
    </source>
</evidence>